<protein>
    <submittedName>
        <fullName evidence="2">Uncharacterized protein</fullName>
    </submittedName>
</protein>
<accession>A0ABP8CI51</accession>
<organism evidence="2 3">
    <name type="scientific">Actinomadura meridiana</name>
    <dbReference type="NCBI Taxonomy" id="559626"/>
    <lineage>
        <taxon>Bacteria</taxon>
        <taxon>Bacillati</taxon>
        <taxon>Actinomycetota</taxon>
        <taxon>Actinomycetes</taxon>
        <taxon>Streptosporangiales</taxon>
        <taxon>Thermomonosporaceae</taxon>
        <taxon>Actinomadura</taxon>
    </lineage>
</organism>
<dbReference type="EMBL" id="BAABAS010000020">
    <property type="protein sequence ID" value="GAA4239342.1"/>
    <property type="molecule type" value="Genomic_DNA"/>
</dbReference>
<keyword evidence="1" id="KW-0472">Membrane</keyword>
<sequence length="242" mass="27112">MLTATVTLASKQYGFPSHTAWTELDDQYSYALIATILVGGVFGVATPSESLSRRHRGERRLVMRRHVLTAFGQLIEACAVIAPPIVVSDLGLHFWQRKRNCRHPLRGELRRIATYRLGASPVTRHLRPTMGVGVVGLCWKLDQEVSLNVAALARDLVDEDAFDTFRAREGNDAVMGFCWQDFQRYRHRGAVFASPIRSGRSRFVGCVSFDVSDGHDDLDSQRIWHVLNSLSLVVGEDGFENV</sequence>
<proteinExistence type="predicted"/>
<name>A0ABP8CI51_9ACTN</name>
<dbReference type="RefSeq" id="WP_344903192.1">
    <property type="nucleotide sequence ID" value="NZ_BAABAS010000020.1"/>
</dbReference>
<evidence type="ECO:0000313" key="2">
    <source>
        <dbReference type="EMBL" id="GAA4239342.1"/>
    </source>
</evidence>
<evidence type="ECO:0000313" key="3">
    <source>
        <dbReference type="Proteomes" id="UP001501710"/>
    </source>
</evidence>
<keyword evidence="1" id="KW-0812">Transmembrane</keyword>
<keyword evidence="1" id="KW-1133">Transmembrane helix</keyword>
<feature type="transmembrane region" description="Helical" evidence="1">
    <location>
        <begin position="28"/>
        <end position="46"/>
    </location>
</feature>
<gene>
    <name evidence="2" type="ORF">GCM10022254_59060</name>
</gene>
<comment type="caution">
    <text evidence="2">The sequence shown here is derived from an EMBL/GenBank/DDBJ whole genome shotgun (WGS) entry which is preliminary data.</text>
</comment>
<dbReference type="Proteomes" id="UP001501710">
    <property type="component" value="Unassembled WGS sequence"/>
</dbReference>
<keyword evidence="3" id="KW-1185">Reference proteome</keyword>
<evidence type="ECO:0000256" key="1">
    <source>
        <dbReference type="SAM" id="Phobius"/>
    </source>
</evidence>
<reference evidence="3" key="1">
    <citation type="journal article" date="2019" name="Int. J. Syst. Evol. Microbiol.">
        <title>The Global Catalogue of Microorganisms (GCM) 10K type strain sequencing project: providing services to taxonomists for standard genome sequencing and annotation.</title>
        <authorList>
            <consortium name="The Broad Institute Genomics Platform"/>
            <consortium name="The Broad Institute Genome Sequencing Center for Infectious Disease"/>
            <person name="Wu L."/>
            <person name="Ma J."/>
        </authorList>
    </citation>
    <scope>NUCLEOTIDE SEQUENCE [LARGE SCALE GENOMIC DNA]</scope>
    <source>
        <strain evidence="3">JCM 17440</strain>
    </source>
</reference>
<feature type="transmembrane region" description="Helical" evidence="1">
    <location>
        <begin position="67"/>
        <end position="95"/>
    </location>
</feature>